<name>W9GSV6_9PROT</name>
<dbReference type="Gene3D" id="1.10.357.10">
    <property type="entry name" value="Tetracycline Repressor, domain 2"/>
    <property type="match status" value="1"/>
</dbReference>
<dbReference type="InterPro" id="IPR001647">
    <property type="entry name" value="HTH_TetR"/>
</dbReference>
<evidence type="ECO:0000313" key="4">
    <source>
        <dbReference type="EMBL" id="EWY36975.1"/>
    </source>
</evidence>
<evidence type="ECO:0000313" key="5">
    <source>
        <dbReference type="Proteomes" id="UP000019486"/>
    </source>
</evidence>
<evidence type="ECO:0000256" key="2">
    <source>
        <dbReference type="PROSITE-ProRule" id="PRU00335"/>
    </source>
</evidence>
<dbReference type="AlphaFoldDB" id="W9GSV6"/>
<dbReference type="Pfam" id="PF00440">
    <property type="entry name" value="TetR_N"/>
    <property type="match status" value="1"/>
</dbReference>
<keyword evidence="5" id="KW-1185">Reference proteome</keyword>
<dbReference type="InterPro" id="IPR009057">
    <property type="entry name" value="Homeodomain-like_sf"/>
</dbReference>
<dbReference type="SUPFAM" id="SSF46689">
    <property type="entry name" value="Homeodomain-like"/>
    <property type="match status" value="1"/>
</dbReference>
<protein>
    <recommendedName>
        <fullName evidence="3">HTH tetR-type domain-containing protein</fullName>
    </recommendedName>
</protein>
<accession>W9GSV6</accession>
<dbReference type="EMBL" id="AVFL01000033">
    <property type="protein sequence ID" value="EWY36975.1"/>
    <property type="molecule type" value="Genomic_DNA"/>
</dbReference>
<evidence type="ECO:0000259" key="3">
    <source>
        <dbReference type="PROSITE" id="PS50977"/>
    </source>
</evidence>
<dbReference type="Proteomes" id="UP000019486">
    <property type="component" value="Unassembled WGS sequence"/>
</dbReference>
<keyword evidence="1 2" id="KW-0238">DNA-binding</keyword>
<feature type="domain" description="HTH tetR-type" evidence="3">
    <location>
        <begin position="1"/>
        <end position="52"/>
    </location>
</feature>
<evidence type="ECO:0000256" key="1">
    <source>
        <dbReference type="ARBA" id="ARBA00023125"/>
    </source>
</evidence>
<proteinExistence type="predicted"/>
<dbReference type="PROSITE" id="PS50977">
    <property type="entry name" value="HTH_TETR_2"/>
    <property type="match status" value="1"/>
</dbReference>
<gene>
    <name evidence="4" type="ORF">N825_22955</name>
</gene>
<dbReference type="STRING" id="1385369.N825_22955"/>
<feature type="DNA-binding region" description="H-T-H motif" evidence="2">
    <location>
        <begin position="15"/>
        <end position="34"/>
    </location>
</feature>
<comment type="caution">
    <text evidence="4">The sequence shown here is derived from an EMBL/GenBank/DDBJ whole genome shotgun (WGS) entry which is preliminary data.</text>
</comment>
<organism evidence="4 5">
    <name type="scientific">Skermanella stibiiresistens SB22</name>
    <dbReference type="NCBI Taxonomy" id="1385369"/>
    <lineage>
        <taxon>Bacteria</taxon>
        <taxon>Pseudomonadati</taxon>
        <taxon>Pseudomonadota</taxon>
        <taxon>Alphaproteobacteria</taxon>
        <taxon>Rhodospirillales</taxon>
        <taxon>Azospirillaceae</taxon>
        <taxon>Skermanella</taxon>
    </lineage>
</organism>
<reference evidence="4 5" key="1">
    <citation type="submission" date="2013-08" db="EMBL/GenBank/DDBJ databases">
        <title>The genome sequence of Skermanella stibiiresistens.</title>
        <authorList>
            <person name="Zhu W."/>
            <person name="Wang G."/>
        </authorList>
    </citation>
    <scope>NUCLEOTIDE SEQUENCE [LARGE SCALE GENOMIC DNA]</scope>
    <source>
        <strain evidence="4 5">SB22</strain>
    </source>
</reference>
<sequence>MALAVLHEEGADRLSLGHLAARAGVSKPIPYEHFGTRSGLLIEPCKELDGRQVTALRDALRSVRTNSVDTADVLATAYIHCSADTGGECALMIGGHRREKEAAEAFSALIQGGLIRAA</sequence>
<dbReference type="GO" id="GO:0003677">
    <property type="term" value="F:DNA binding"/>
    <property type="evidence" value="ECO:0007669"/>
    <property type="project" value="UniProtKB-UniRule"/>
</dbReference>